<gene>
    <name evidence="3" type="ORF">A2690_00225</name>
</gene>
<accession>A0A1F7G8I7</accession>
<organism evidence="3 4">
    <name type="scientific">Candidatus Roizmanbacteria bacterium RIFCSPHIGHO2_01_FULL_39_12b</name>
    <dbReference type="NCBI Taxonomy" id="1802030"/>
    <lineage>
        <taxon>Bacteria</taxon>
        <taxon>Candidatus Roizmaniibacteriota</taxon>
    </lineage>
</organism>
<dbReference type="InterPro" id="IPR001296">
    <property type="entry name" value="Glyco_trans_1"/>
</dbReference>
<evidence type="ECO:0000313" key="4">
    <source>
        <dbReference type="Proteomes" id="UP000178372"/>
    </source>
</evidence>
<dbReference type="SUPFAM" id="SSF53756">
    <property type="entry name" value="UDP-Glycosyltransferase/glycogen phosphorylase"/>
    <property type="match status" value="1"/>
</dbReference>
<evidence type="ECO:0008006" key="5">
    <source>
        <dbReference type="Google" id="ProtNLM"/>
    </source>
</evidence>
<dbReference type="Proteomes" id="UP000178372">
    <property type="component" value="Unassembled WGS sequence"/>
</dbReference>
<dbReference type="GO" id="GO:0016758">
    <property type="term" value="F:hexosyltransferase activity"/>
    <property type="evidence" value="ECO:0007669"/>
    <property type="project" value="TreeGrafter"/>
</dbReference>
<dbReference type="Pfam" id="PF13439">
    <property type="entry name" value="Glyco_transf_4"/>
    <property type="match status" value="1"/>
</dbReference>
<feature type="domain" description="Glycosyltransferase subfamily 4-like N-terminal" evidence="2">
    <location>
        <begin position="18"/>
        <end position="138"/>
    </location>
</feature>
<dbReference type="InterPro" id="IPR028098">
    <property type="entry name" value="Glyco_trans_4-like_N"/>
</dbReference>
<evidence type="ECO:0000313" key="3">
    <source>
        <dbReference type="EMBL" id="OGK15190.1"/>
    </source>
</evidence>
<dbReference type="CDD" id="cd03801">
    <property type="entry name" value="GT4_PimA-like"/>
    <property type="match status" value="1"/>
</dbReference>
<comment type="caution">
    <text evidence="3">The sequence shown here is derived from an EMBL/GenBank/DDBJ whole genome shotgun (WGS) entry which is preliminary data.</text>
</comment>
<dbReference type="Gene3D" id="3.40.50.2000">
    <property type="entry name" value="Glycogen Phosphorylase B"/>
    <property type="match status" value="2"/>
</dbReference>
<dbReference type="InterPro" id="IPR050194">
    <property type="entry name" value="Glycosyltransferase_grp1"/>
</dbReference>
<evidence type="ECO:0000259" key="1">
    <source>
        <dbReference type="Pfam" id="PF00534"/>
    </source>
</evidence>
<name>A0A1F7G8I7_9BACT</name>
<dbReference type="AlphaFoldDB" id="A0A1F7G8I7"/>
<dbReference type="EMBL" id="MFZF01000033">
    <property type="protein sequence ID" value="OGK15190.1"/>
    <property type="molecule type" value="Genomic_DNA"/>
</dbReference>
<dbReference type="PANTHER" id="PTHR45947">
    <property type="entry name" value="SULFOQUINOVOSYL TRANSFERASE SQD2"/>
    <property type="match status" value="1"/>
</dbReference>
<protein>
    <recommendedName>
        <fullName evidence="5">Glycosyl transferase family 1 domain-containing protein</fullName>
    </recommendedName>
</protein>
<dbReference type="Pfam" id="PF00534">
    <property type="entry name" value="Glycos_transf_1"/>
    <property type="match status" value="1"/>
</dbReference>
<sequence length="374" mass="43016">MKKTAVLMISEYYVPHWTGIVITFHEIAKNLIFQGYDMTVLTTKYDNKIPHKEVVDGVNIIRVPYFIRLSRTHYSIEIIFTFLKILSRFQTIVINSPNSNILFFTVIAKLFGKKVIIYHQGDLELPHQTGNQLNNRVMEIIFDVFTIPSFLLADKAVTYTRDYAVNSRVMKYSLDKFQSYIPFLKLPNAKPSQDFIRKTAHLRRYILIGLAGRFVEEKGYDVLLKAIPGIAKKIKNVRFVFAGATNMEYESFFEENHLLIKKNKDNLVFLGLLSRADLKHFYKMLDVFVISSRSDCFPTTQIEAALQGVPIVVTDIPGARMLVKTTGFGEIVEGENIKALEDGVVKIIKNKEKYNQNATHVSTFIKNNDTFKLY</sequence>
<evidence type="ECO:0000259" key="2">
    <source>
        <dbReference type="Pfam" id="PF13439"/>
    </source>
</evidence>
<reference evidence="3 4" key="1">
    <citation type="journal article" date="2016" name="Nat. Commun.">
        <title>Thousands of microbial genomes shed light on interconnected biogeochemical processes in an aquifer system.</title>
        <authorList>
            <person name="Anantharaman K."/>
            <person name="Brown C.T."/>
            <person name="Hug L.A."/>
            <person name="Sharon I."/>
            <person name="Castelle C.J."/>
            <person name="Probst A.J."/>
            <person name="Thomas B.C."/>
            <person name="Singh A."/>
            <person name="Wilkins M.J."/>
            <person name="Karaoz U."/>
            <person name="Brodie E.L."/>
            <person name="Williams K.H."/>
            <person name="Hubbard S.S."/>
            <person name="Banfield J.F."/>
        </authorList>
    </citation>
    <scope>NUCLEOTIDE SEQUENCE [LARGE SCALE GENOMIC DNA]</scope>
</reference>
<proteinExistence type="predicted"/>
<dbReference type="PANTHER" id="PTHR45947:SF3">
    <property type="entry name" value="SULFOQUINOVOSYL TRANSFERASE SQD2"/>
    <property type="match status" value="1"/>
</dbReference>
<feature type="domain" description="Glycosyl transferase family 1" evidence="1">
    <location>
        <begin position="198"/>
        <end position="356"/>
    </location>
</feature>